<dbReference type="EMBL" id="JAFEUM010000001">
    <property type="protein sequence ID" value="MBM7035249.1"/>
    <property type="molecule type" value="Genomic_DNA"/>
</dbReference>
<accession>A0ABS2HGQ6</accession>
<sequence length="135" mass="14433">MADTIKAFLITASALLLIGCQGDDVQANNKSDATAIVENKEADSILVPSNRLEQQAYALGSTFASRLSQNLEHPQQLGIELDPDFVLQGIEDAFKRTSQITPAAATEILEALQEDMAQAAARKELSNSTASDQQG</sequence>
<dbReference type="Proteomes" id="UP000809621">
    <property type="component" value="Unassembled WGS sequence"/>
</dbReference>
<evidence type="ECO:0000259" key="1">
    <source>
        <dbReference type="Pfam" id="PF01346"/>
    </source>
</evidence>
<dbReference type="InterPro" id="IPR036944">
    <property type="entry name" value="PPIase_FKBP_N_sf"/>
</dbReference>
<feature type="domain" description="Peptidyl-prolyl cis-trans isomerase FKBP-type N-terminal" evidence="1">
    <location>
        <begin position="53"/>
        <end position="131"/>
    </location>
</feature>
<dbReference type="Gene3D" id="1.10.287.460">
    <property type="entry name" value="Peptidyl-prolyl cis-trans isomerase, FKBP-type, N-terminal domain"/>
    <property type="match status" value="1"/>
</dbReference>
<dbReference type="RefSeq" id="WP_205156863.1">
    <property type="nucleotide sequence ID" value="NZ_JAFEUM010000001.1"/>
</dbReference>
<keyword evidence="3" id="KW-1185">Reference proteome</keyword>
<dbReference type="Pfam" id="PF01346">
    <property type="entry name" value="FKBP_N"/>
    <property type="match status" value="1"/>
</dbReference>
<dbReference type="PROSITE" id="PS51257">
    <property type="entry name" value="PROKAR_LIPOPROTEIN"/>
    <property type="match status" value="1"/>
</dbReference>
<protein>
    <submittedName>
        <fullName evidence="2">FKBP-type peptidyl-prolyl cis-trans isomerase N-terminal domain-containing protein</fullName>
    </submittedName>
</protein>
<reference evidence="2 3" key="1">
    <citation type="submission" date="2021-02" db="EMBL/GenBank/DDBJ databases">
        <authorList>
            <person name="Park J.-S."/>
        </authorList>
    </citation>
    <scope>NUCLEOTIDE SEQUENCE [LARGE SCALE GENOMIC DNA]</scope>
    <source>
        <strain evidence="2 3">188UL20-2</strain>
    </source>
</reference>
<comment type="caution">
    <text evidence="2">The sequence shown here is derived from an EMBL/GenBank/DDBJ whole genome shotgun (WGS) entry which is preliminary data.</text>
</comment>
<gene>
    <name evidence="2" type="ORF">JQC93_02415</name>
</gene>
<organism evidence="2 3">
    <name type="scientific">Vibrio ulleungensis</name>
    <dbReference type="NCBI Taxonomy" id="2807619"/>
    <lineage>
        <taxon>Bacteria</taxon>
        <taxon>Pseudomonadati</taxon>
        <taxon>Pseudomonadota</taxon>
        <taxon>Gammaproteobacteria</taxon>
        <taxon>Vibrionales</taxon>
        <taxon>Vibrionaceae</taxon>
        <taxon>Vibrio</taxon>
    </lineage>
</organism>
<dbReference type="GO" id="GO:0016853">
    <property type="term" value="F:isomerase activity"/>
    <property type="evidence" value="ECO:0007669"/>
    <property type="project" value="UniProtKB-KW"/>
</dbReference>
<dbReference type="InterPro" id="IPR000774">
    <property type="entry name" value="PPIase_FKBP_N"/>
</dbReference>
<evidence type="ECO:0000313" key="2">
    <source>
        <dbReference type="EMBL" id="MBM7035249.1"/>
    </source>
</evidence>
<keyword evidence="2" id="KW-0413">Isomerase</keyword>
<proteinExistence type="predicted"/>
<evidence type="ECO:0000313" key="3">
    <source>
        <dbReference type="Proteomes" id="UP000809621"/>
    </source>
</evidence>
<name>A0ABS2HGQ6_9VIBR</name>